<accession>A0A9N9DDK4</accession>
<evidence type="ECO:0000256" key="1">
    <source>
        <dbReference type="SAM" id="MobiDB-lite"/>
    </source>
</evidence>
<sequence>MPTASLNSFGFLSSINDIGRQFELEILGQDISTITALENVMCEAGAESSKSTDSALEGGSKAKKTRERKPRSKSAGISESSIIQNQLTPESSEDLNISKEDLHMYYEKEARRDEKIKAEIRCKLAI</sequence>
<feature type="compositionally biased region" description="Basic residues" evidence="1">
    <location>
        <begin position="61"/>
        <end position="72"/>
    </location>
</feature>
<feature type="region of interest" description="Disordered" evidence="1">
    <location>
        <begin position="45"/>
        <end position="95"/>
    </location>
</feature>
<keyword evidence="3" id="KW-1185">Reference proteome</keyword>
<dbReference type="Proteomes" id="UP000789405">
    <property type="component" value="Unassembled WGS sequence"/>
</dbReference>
<reference evidence="2" key="1">
    <citation type="submission" date="2021-06" db="EMBL/GenBank/DDBJ databases">
        <authorList>
            <person name="Kallberg Y."/>
            <person name="Tangrot J."/>
            <person name="Rosling A."/>
        </authorList>
    </citation>
    <scope>NUCLEOTIDE SEQUENCE</scope>
    <source>
        <strain evidence="2">MA453B</strain>
    </source>
</reference>
<dbReference type="AlphaFoldDB" id="A0A9N9DDK4"/>
<protein>
    <submittedName>
        <fullName evidence="2">23054_t:CDS:1</fullName>
    </submittedName>
</protein>
<name>A0A9N9DDK4_9GLOM</name>
<comment type="caution">
    <text evidence="2">The sequence shown here is derived from an EMBL/GenBank/DDBJ whole genome shotgun (WGS) entry which is preliminary data.</text>
</comment>
<organism evidence="2 3">
    <name type="scientific">Dentiscutata erythropus</name>
    <dbReference type="NCBI Taxonomy" id="1348616"/>
    <lineage>
        <taxon>Eukaryota</taxon>
        <taxon>Fungi</taxon>
        <taxon>Fungi incertae sedis</taxon>
        <taxon>Mucoromycota</taxon>
        <taxon>Glomeromycotina</taxon>
        <taxon>Glomeromycetes</taxon>
        <taxon>Diversisporales</taxon>
        <taxon>Gigasporaceae</taxon>
        <taxon>Dentiscutata</taxon>
    </lineage>
</organism>
<evidence type="ECO:0000313" key="3">
    <source>
        <dbReference type="Proteomes" id="UP000789405"/>
    </source>
</evidence>
<dbReference type="EMBL" id="CAJVPY010004921">
    <property type="protein sequence ID" value="CAG8631247.1"/>
    <property type="molecule type" value="Genomic_DNA"/>
</dbReference>
<proteinExistence type="predicted"/>
<feature type="compositionally biased region" description="Polar residues" evidence="1">
    <location>
        <begin position="75"/>
        <end position="90"/>
    </location>
</feature>
<gene>
    <name evidence="2" type="ORF">DERYTH_LOCUS9157</name>
</gene>
<evidence type="ECO:0000313" key="2">
    <source>
        <dbReference type="EMBL" id="CAG8631247.1"/>
    </source>
</evidence>